<dbReference type="Gene3D" id="3.30.2320.10">
    <property type="entry name" value="hypothetical protein PF0899 domain"/>
    <property type="match status" value="1"/>
</dbReference>
<evidence type="ECO:0000313" key="5">
    <source>
        <dbReference type="EMBL" id="QUT04834.1"/>
    </source>
</evidence>
<dbReference type="KEGG" id="spph:KFK14_17630"/>
<proteinExistence type="predicted"/>
<dbReference type="SUPFAM" id="SSF56563">
    <property type="entry name" value="Major capsid protein gp5"/>
    <property type="match status" value="1"/>
</dbReference>
<feature type="chain" id="PRO_5036787919" evidence="3">
    <location>
        <begin position="29"/>
        <end position="451"/>
    </location>
</feature>
<comment type="subcellular location">
    <subcellularLocation>
        <location evidence="1">Virion</location>
    </subcellularLocation>
</comment>
<reference evidence="5" key="1">
    <citation type="submission" date="2021-04" db="EMBL/GenBank/DDBJ databases">
        <title>Isolation of p-tert-butylphenol degrading bacteria Sphingobium phenoxybenzoativorans Tas13 from active sludge.</title>
        <authorList>
            <person name="Li Y."/>
        </authorList>
    </citation>
    <scope>NUCLEOTIDE SEQUENCE</scope>
    <source>
        <strain evidence="5">Tas13</strain>
    </source>
</reference>
<keyword evidence="2" id="KW-0175">Coiled coil</keyword>
<dbReference type="Pfam" id="PF05065">
    <property type="entry name" value="Phage_capsid"/>
    <property type="match status" value="1"/>
</dbReference>
<dbReference type="Proteomes" id="UP000681425">
    <property type="component" value="Chromosome"/>
</dbReference>
<dbReference type="Gene3D" id="3.30.2400.10">
    <property type="entry name" value="Major capsid protein gp5"/>
    <property type="match status" value="1"/>
</dbReference>
<feature type="coiled-coil region" evidence="2">
    <location>
        <begin position="97"/>
        <end position="124"/>
    </location>
</feature>
<organism evidence="5 6">
    <name type="scientific">Sphingobium phenoxybenzoativorans</name>
    <dbReference type="NCBI Taxonomy" id="1592790"/>
    <lineage>
        <taxon>Bacteria</taxon>
        <taxon>Pseudomonadati</taxon>
        <taxon>Pseudomonadota</taxon>
        <taxon>Alphaproteobacteria</taxon>
        <taxon>Sphingomonadales</taxon>
        <taxon>Sphingomonadaceae</taxon>
        <taxon>Sphingobium</taxon>
    </lineage>
</organism>
<dbReference type="RefSeq" id="WP_212608574.1">
    <property type="nucleotide sequence ID" value="NZ_CP073910.1"/>
</dbReference>
<sequence>MKKMSIPALLAAASVYLTLPFTRLQALAPEDEVNPLIAPTLDLPKLPRAIVAASVRAEVSTDVKDLFAQFNKTFEEFKAKNDETLKGKADVVLSEQVDRLNGAMDDLEKSIEEITIQIAAAKLNGGKEQPRDAEYTADFSAYFRKDVASKKMEEIRAAATKTDGEGGYLAPVEWDRTLSGRLKQISKIREYATVQTISGAGFTKVFTDRAIGSGWVGEQASRPATSTPAFTSLAFPLGELYANPGATQGLIDDAEVDIEAWLAGEVSTEFARQEGIAFLSGDGSNKPHGLLTYVTGAANAARHPWGDIKVTNSGAGAAITTDGILGIIYDLPADYEANAKLFINRSSVGALRKLKDAGNNYIWQPAFEAGQPSTISGVPIVDIPGMPIVGANNIVALYGDMAETYIVVDRYGIRVLRDPFTNKPFVQFYTTKRVGGGVKNPDAMKALKIST</sequence>
<accession>A0A975K5Q8</accession>
<gene>
    <name evidence="5" type="ORF">KFK14_17630</name>
</gene>
<name>A0A975K5Q8_9SPHN</name>
<evidence type="ECO:0000256" key="2">
    <source>
        <dbReference type="SAM" id="Coils"/>
    </source>
</evidence>
<dbReference type="AlphaFoldDB" id="A0A975K5Q8"/>
<dbReference type="InterPro" id="IPR054612">
    <property type="entry name" value="Phage_capsid-like_C"/>
</dbReference>
<evidence type="ECO:0000256" key="3">
    <source>
        <dbReference type="SAM" id="SignalP"/>
    </source>
</evidence>
<feature type="domain" description="Phage capsid-like C-terminal" evidence="4">
    <location>
        <begin position="166"/>
        <end position="448"/>
    </location>
</feature>
<evidence type="ECO:0000313" key="6">
    <source>
        <dbReference type="Proteomes" id="UP000681425"/>
    </source>
</evidence>
<dbReference type="EMBL" id="CP073910">
    <property type="protein sequence ID" value="QUT04834.1"/>
    <property type="molecule type" value="Genomic_DNA"/>
</dbReference>
<keyword evidence="3" id="KW-0732">Signal</keyword>
<feature type="signal peptide" evidence="3">
    <location>
        <begin position="1"/>
        <end position="28"/>
    </location>
</feature>
<keyword evidence="6" id="KW-1185">Reference proteome</keyword>
<protein>
    <submittedName>
        <fullName evidence="5">Phage major capsid protein</fullName>
    </submittedName>
</protein>
<evidence type="ECO:0000259" key="4">
    <source>
        <dbReference type="Pfam" id="PF05065"/>
    </source>
</evidence>
<dbReference type="InterPro" id="IPR024455">
    <property type="entry name" value="Phage_capsid"/>
</dbReference>
<dbReference type="NCBIfam" id="TIGR01554">
    <property type="entry name" value="major_cap_HK97"/>
    <property type="match status" value="1"/>
</dbReference>
<evidence type="ECO:0000256" key="1">
    <source>
        <dbReference type="ARBA" id="ARBA00004328"/>
    </source>
</evidence>